<keyword evidence="7 13" id="KW-0479">Metal-binding</keyword>
<dbReference type="GO" id="GO:0046872">
    <property type="term" value="F:metal ion binding"/>
    <property type="evidence" value="ECO:0007669"/>
    <property type="project" value="UniProtKB-UniRule"/>
</dbReference>
<keyword evidence="12 13" id="KW-0472">Membrane</keyword>
<dbReference type="InterPro" id="IPR002680">
    <property type="entry name" value="AOX"/>
</dbReference>
<dbReference type="GO" id="GO:0098803">
    <property type="term" value="C:respiratory chain complex"/>
    <property type="evidence" value="ECO:0007669"/>
    <property type="project" value="UniProtKB-UniRule"/>
</dbReference>
<evidence type="ECO:0000313" key="16">
    <source>
        <dbReference type="Proteomes" id="UP000298416"/>
    </source>
</evidence>
<reference evidence="15" key="2">
    <citation type="submission" date="2020-08" db="EMBL/GenBank/DDBJ databases">
        <title>Plant Genome Project.</title>
        <authorList>
            <person name="Zhang R.-G."/>
        </authorList>
    </citation>
    <scope>NUCLEOTIDE SEQUENCE</scope>
    <source>
        <strain evidence="15">Huo1</strain>
        <tissue evidence="15">Leaf</tissue>
    </source>
</reference>
<dbReference type="PIRSF" id="PIRSF005229">
    <property type="entry name" value="AOX"/>
    <property type="match status" value="1"/>
</dbReference>
<feature type="region of interest" description="Disordered" evidence="14">
    <location>
        <begin position="25"/>
        <end position="50"/>
    </location>
</feature>
<evidence type="ECO:0000256" key="12">
    <source>
        <dbReference type="ARBA" id="ARBA00023136"/>
    </source>
</evidence>
<dbReference type="Proteomes" id="UP000298416">
    <property type="component" value="Unassembled WGS sequence"/>
</dbReference>
<comment type="similarity">
    <text evidence="3 13">Belongs to the alternative oxidase family.</text>
</comment>
<comment type="cofactor">
    <cofactor evidence="13">
        <name>Fe cation</name>
        <dbReference type="ChEBI" id="CHEBI:24875"/>
    </cofactor>
    <text evidence="13">Binds 2 iron ions per subunit.</text>
</comment>
<evidence type="ECO:0000256" key="3">
    <source>
        <dbReference type="ARBA" id="ARBA00008388"/>
    </source>
</evidence>
<keyword evidence="5 13" id="KW-0679">Respiratory chain</keyword>
<keyword evidence="6 13" id="KW-0812">Transmembrane</keyword>
<comment type="caution">
    <text evidence="15">The sequence shown here is derived from an EMBL/GenBank/DDBJ whole genome shotgun (WGS) entry which is preliminary data.</text>
</comment>
<dbReference type="Gene3D" id="1.20.1260.140">
    <property type="entry name" value="Alternative oxidase"/>
    <property type="match status" value="2"/>
</dbReference>
<dbReference type="PANTHER" id="PTHR31803">
    <property type="entry name" value="ALTERNATIVE OXIDASE"/>
    <property type="match status" value="1"/>
</dbReference>
<evidence type="ECO:0000256" key="4">
    <source>
        <dbReference type="ARBA" id="ARBA00022448"/>
    </source>
</evidence>
<keyword evidence="8 13" id="KW-0249">Electron transport</keyword>
<dbReference type="EC" id="1.10.3.11" evidence="13"/>
<organism evidence="15">
    <name type="scientific">Salvia splendens</name>
    <name type="common">Scarlet sage</name>
    <dbReference type="NCBI Taxonomy" id="180675"/>
    <lineage>
        <taxon>Eukaryota</taxon>
        <taxon>Viridiplantae</taxon>
        <taxon>Streptophyta</taxon>
        <taxon>Embryophyta</taxon>
        <taxon>Tracheophyta</taxon>
        <taxon>Spermatophyta</taxon>
        <taxon>Magnoliopsida</taxon>
        <taxon>eudicotyledons</taxon>
        <taxon>Gunneridae</taxon>
        <taxon>Pentapetalae</taxon>
        <taxon>asterids</taxon>
        <taxon>lamiids</taxon>
        <taxon>Lamiales</taxon>
        <taxon>Lamiaceae</taxon>
        <taxon>Nepetoideae</taxon>
        <taxon>Mentheae</taxon>
        <taxon>Salviinae</taxon>
        <taxon>Salvia</taxon>
        <taxon>Salvia subgen. Calosphace</taxon>
        <taxon>core Calosphace</taxon>
    </lineage>
</organism>
<reference evidence="15" key="1">
    <citation type="submission" date="2018-01" db="EMBL/GenBank/DDBJ databases">
        <authorList>
            <person name="Mao J.F."/>
        </authorList>
    </citation>
    <scope>NUCLEOTIDE SEQUENCE</scope>
    <source>
        <strain evidence="15">Huo1</strain>
        <tissue evidence="15">Leaf</tissue>
    </source>
</reference>
<proteinExistence type="inferred from homology"/>
<evidence type="ECO:0000256" key="5">
    <source>
        <dbReference type="ARBA" id="ARBA00022660"/>
    </source>
</evidence>
<gene>
    <name evidence="15" type="ORF">SASPL_131245</name>
</gene>
<name>A0A8X8XAL7_SALSN</name>
<dbReference type="GO" id="GO:0102721">
    <property type="term" value="F:ubiquinol:oxygen oxidoreductase activity"/>
    <property type="evidence" value="ECO:0007669"/>
    <property type="project" value="UniProtKB-EC"/>
</dbReference>
<evidence type="ECO:0000256" key="10">
    <source>
        <dbReference type="ARBA" id="ARBA00023002"/>
    </source>
</evidence>
<protein>
    <recommendedName>
        <fullName evidence="13">Ubiquinol oxidase</fullName>
        <ecNumber evidence="13">1.10.3.11</ecNumber>
    </recommendedName>
</protein>
<evidence type="ECO:0000256" key="14">
    <source>
        <dbReference type="SAM" id="MobiDB-lite"/>
    </source>
</evidence>
<keyword evidence="16" id="KW-1185">Reference proteome</keyword>
<comment type="catalytic activity">
    <reaction evidence="1 13">
        <text>2 a ubiquinol + O2 = 2 a ubiquinone + 2 H2O</text>
        <dbReference type="Rhea" id="RHEA:30255"/>
        <dbReference type="Rhea" id="RHEA-COMP:9565"/>
        <dbReference type="Rhea" id="RHEA-COMP:9566"/>
        <dbReference type="ChEBI" id="CHEBI:15377"/>
        <dbReference type="ChEBI" id="CHEBI:15379"/>
        <dbReference type="ChEBI" id="CHEBI:16389"/>
        <dbReference type="ChEBI" id="CHEBI:17976"/>
        <dbReference type="EC" id="1.10.3.11"/>
    </reaction>
</comment>
<keyword evidence="10 13" id="KW-0560">Oxidoreductase</keyword>
<evidence type="ECO:0000313" key="15">
    <source>
        <dbReference type="EMBL" id="KAG6408241.1"/>
    </source>
</evidence>
<dbReference type="PANTHER" id="PTHR31803:SF7">
    <property type="entry name" value="UBIQUINOL OXIDASE 3, MITOCHONDRIAL"/>
    <property type="match status" value="1"/>
</dbReference>
<evidence type="ECO:0000256" key="6">
    <source>
        <dbReference type="ARBA" id="ARBA00022692"/>
    </source>
</evidence>
<dbReference type="InterPro" id="IPR038659">
    <property type="entry name" value="AOX_sf"/>
</dbReference>
<dbReference type="GO" id="GO:0005743">
    <property type="term" value="C:mitochondrial inner membrane"/>
    <property type="evidence" value="ECO:0007669"/>
    <property type="project" value="UniProtKB-SubCell"/>
</dbReference>
<dbReference type="Pfam" id="PF01786">
    <property type="entry name" value="AOX"/>
    <property type="match status" value="2"/>
</dbReference>
<keyword evidence="9" id="KW-1133">Transmembrane helix</keyword>
<comment type="subcellular location">
    <subcellularLocation>
        <location evidence="2">Membrane</location>
    </subcellularLocation>
</comment>
<sequence length="376" mass="41962">MQVSRLLNSNSTIAQASTFLKSTPMLGNRHRSSMASQEKAKPGANGEDDRAAVSSYWGVAPPQVRKDDGSPWRWNCFRPWETYTADTSIDVKKHHEAKTVMDKFAYGTVQALKYPTRLFFQAAHLPRDVAGDGGGGAGDGWRDDAAPEIAAAPKWSERALVIAVQGVFFNAYFAAYLISPKLAHRIVGYLEEEAVNSYTEFLEDLEKGLVEDQPAPAIAIDYWRLPADSTLKDVVTVIRADEAHHRDLNHYASVSQPKWSERALVIAVQGVFFNAYFAAYLISPKLAHRIVGYLEEEAVNSYTEFLEDLEKGLVEDQPAPAIAIDYWRLPADSTLKDVVTVIRADEAHHRDLNHYASDIQCQGHELKEYPAPLGYH</sequence>
<evidence type="ECO:0000256" key="1">
    <source>
        <dbReference type="ARBA" id="ARBA00001192"/>
    </source>
</evidence>
<evidence type="ECO:0000256" key="11">
    <source>
        <dbReference type="ARBA" id="ARBA00023004"/>
    </source>
</evidence>
<evidence type="ECO:0000256" key="13">
    <source>
        <dbReference type="RuleBase" id="RU003779"/>
    </source>
</evidence>
<evidence type="ECO:0000256" key="2">
    <source>
        <dbReference type="ARBA" id="ARBA00004370"/>
    </source>
</evidence>
<accession>A0A8X8XAL7</accession>
<evidence type="ECO:0000256" key="7">
    <source>
        <dbReference type="ARBA" id="ARBA00022723"/>
    </source>
</evidence>
<dbReference type="AlphaFoldDB" id="A0A8X8XAL7"/>
<evidence type="ECO:0000256" key="8">
    <source>
        <dbReference type="ARBA" id="ARBA00022982"/>
    </source>
</evidence>
<dbReference type="EMBL" id="PNBA02000011">
    <property type="protein sequence ID" value="KAG6408241.1"/>
    <property type="molecule type" value="Genomic_DNA"/>
</dbReference>
<keyword evidence="11 13" id="KW-0408">Iron</keyword>
<evidence type="ECO:0000256" key="9">
    <source>
        <dbReference type="ARBA" id="ARBA00022989"/>
    </source>
</evidence>
<dbReference type="GO" id="GO:0009916">
    <property type="term" value="F:alternative oxidase activity"/>
    <property type="evidence" value="ECO:0007669"/>
    <property type="project" value="UniProtKB-UniRule"/>
</dbReference>
<keyword evidence="4" id="KW-0813">Transport</keyword>
<dbReference type="GO" id="GO:0010230">
    <property type="term" value="P:alternative respiration"/>
    <property type="evidence" value="ECO:0007669"/>
    <property type="project" value="TreeGrafter"/>
</dbReference>
<dbReference type="GO" id="GO:0106292">
    <property type="term" value="F:superoxide-generating NADPH oxidase activity"/>
    <property type="evidence" value="ECO:0007669"/>
    <property type="project" value="UniProtKB-ARBA"/>
</dbReference>